<sequence length="435" mass="45590">MDDVTEAQIERFREDVDRSREPGAYEPGRWSVAPANRDPAVTGELPDRVRLRDASMRAIESMPGVAASPEAKLAFLRTLARSRVPEIVLAAPGPGGRGPHPGGRDADTVRAELAVIREENPDCVVHCPFVSTAEGIDRAADVGFDAVQVPVPPFGPAAGIYRASAPTSRREVVEETAELVEYARARRLRVAAPITMVSFLSDETLAETVTAMADAEAEEVILFDGPGAVGPEAYGRLVEVARSAAPDLRVGVHPHNTFGLGVACAVSAARAGATVVESSVNGYCSGTGNADLAATTAAFEALYGVRTGIRLDALTGLARAAAGLTGRAPAANQPITGRDAFCWGGADWVLVERDVDPLLHNSVEPALFGNERRIPLTPQSGPRATAAVLERLGVDADPALIPAIAERCRAELGARGGRLLTDQEIRAIARGVLAG</sequence>
<dbReference type="PANTHER" id="PTHR42880">
    <property type="entry name" value="HOMOCITRATE SYNTHASE"/>
    <property type="match status" value="1"/>
</dbReference>
<comment type="caution">
    <text evidence="4">The sequence shown here is derived from an EMBL/GenBank/DDBJ whole genome shotgun (WGS) entry which is preliminary data.</text>
</comment>
<keyword evidence="5" id="KW-1185">Reference proteome</keyword>
<dbReference type="Gene3D" id="3.20.20.70">
    <property type="entry name" value="Aldolase class I"/>
    <property type="match status" value="1"/>
</dbReference>
<dbReference type="AlphaFoldDB" id="A0A372GCD0"/>
<keyword evidence="1" id="KW-0808">Transferase</keyword>
<dbReference type="CDD" id="cd03174">
    <property type="entry name" value="DRE_TIM_metallolyase"/>
    <property type="match status" value="1"/>
</dbReference>
<accession>A0A372GCD0</accession>
<feature type="region of interest" description="Disordered" evidence="2">
    <location>
        <begin position="1"/>
        <end position="42"/>
    </location>
</feature>
<feature type="domain" description="Pyruvate carboxyltransferase" evidence="3">
    <location>
        <begin position="49"/>
        <end position="315"/>
    </location>
</feature>
<evidence type="ECO:0000256" key="1">
    <source>
        <dbReference type="ARBA" id="ARBA00022679"/>
    </source>
</evidence>
<name>A0A372GCD0_9ACTN</name>
<dbReference type="PROSITE" id="PS50991">
    <property type="entry name" value="PYR_CT"/>
    <property type="match status" value="1"/>
</dbReference>
<feature type="compositionally biased region" description="Basic and acidic residues" evidence="2">
    <location>
        <begin position="8"/>
        <end position="23"/>
    </location>
</feature>
<dbReference type="Proteomes" id="UP000262882">
    <property type="component" value="Unassembled WGS sequence"/>
</dbReference>
<evidence type="ECO:0000256" key="2">
    <source>
        <dbReference type="SAM" id="MobiDB-lite"/>
    </source>
</evidence>
<evidence type="ECO:0000259" key="3">
    <source>
        <dbReference type="PROSITE" id="PS50991"/>
    </source>
</evidence>
<evidence type="ECO:0000313" key="4">
    <source>
        <dbReference type="EMBL" id="RFS83000.1"/>
    </source>
</evidence>
<dbReference type="PANTHER" id="PTHR42880:SF1">
    <property type="entry name" value="ISOPROPYLMALATE_HOMOCITRATE_CITRAMALATE SYNTHASE FAMILY PROTEIN"/>
    <property type="match status" value="1"/>
</dbReference>
<dbReference type="EMBL" id="QVNQ01000007">
    <property type="protein sequence ID" value="RFS83000.1"/>
    <property type="molecule type" value="Genomic_DNA"/>
</dbReference>
<evidence type="ECO:0000313" key="5">
    <source>
        <dbReference type="Proteomes" id="UP000262882"/>
    </source>
</evidence>
<gene>
    <name evidence="4" type="ORF">D0T12_22650</name>
</gene>
<organism evidence="4 5">
    <name type="scientific">Actinomadura spongiicola</name>
    <dbReference type="NCBI Taxonomy" id="2303421"/>
    <lineage>
        <taxon>Bacteria</taxon>
        <taxon>Bacillati</taxon>
        <taxon>Actinomycetota</taxon>
        <taxon>Actinomycetes</taxon>
        <taxon>Streptosporangiales</taxon>
        <taxon>Thermomonosporaceae</taxon>
        <taxon>Actinomadura</taxon>
    </lineage>
</organism>
<dbReference type="InterPro" id="IPR013785">
    <property type="entry name" value="Aldolase_TIM"/>
</dbReference>
<reference evidence="4 5" key="1">
    <citation type="submission" date="2018-08" db="EMBL/GenBank/DDBJ databases">
        <title>Actinomadura spongicola sp. nov., isolated from marine sponge Leucetta chagosensis.</title>
        <authorList>
            <person name="Li L."/>
            <person name="Lin H.W."/>
        </authorList>
    </citation>
    <scope>NUCLEOTIDE SEQUENCE [LARGE SCALE GENOMIC DNA]</scope>
    <source>
        <strain evidence="4 5">LHW52907</strain>
    </source>
</reference>
<dbReference type="OrthoDB" id="7954579at2"/>
<proteinExistence type="predicted"/>
<dbReference type="InterPro" id="IPR000891">
    <property type="entry name" value="PYR_CT"/>
</dbReference>
<dbReference type="Pfam" id="PF00682">
    <property type="entry name" value="HMGL-like"/>
    <property type="match status" value="1"/>
</dbReference>
<protein>
    <recommendedName>
        <fullName evidence="3">Pyruvate carboxyltransferase domain-containing protein</fullName>
    </recommendedName>
</protein>
<dbReference type="GO" id="GO:0016740">
    <property type="term" value="F:transferase activity"/>
    <property type="evidence" value="ECO:0007669"/>
    <property type="project" value="UniProtKB-KW"/>
</dbReference>
<dbReference type="RefSeq" id="WP_117401696.1">
    <property type="nucleotide sequence ID" value="NZ_QVNQ01000007.1"/>
</dbReference>
<dbReference type="SUPFAM" id="SSF51569">
    <property type="entry name" value="Aldolase"/>
    <property type="match status" value="1"/>
</dbReference>